<accession>A0A0E9W4D8</accession>
<name>A0A0E9W4D8_ANGAN</name>
<proteinExistence type="predicted"/>
<protein>
    <submittedName>
        <fullName evidence="1">Uncharacterized protein</fullName>
    </submittedName>
</protein>
<dbReference type="AlphaFoldDB" id="A0A0E9W4D8"/>
<organism evidence="1">
    <name type="scientific">Anguilla anguilla</name>
    <name type="common">European freshwater eel</name>
    <name type="synonym">Muraena anguilla</name>
    <dbReference type="NCBI Taxonomy" id="7936"/>
    <lineage>
        <taxon>Eukaryota</taxon>
        <taxon>Metazoa</taxon>
        <taxon>Chordata</taxon>
        <taxon>Craniata</taxon>
        <taxon>Vertebrata</taxon>
        <taxon>Euteleostomi</taxon>
        <taxon>Actinopterygii</taxon>
        <taxon>Neopterygii</taxon>
        <taxon>Teleostei</taxon>
        <taxon>Anguilliformes</taxon>
        <taxon>Anguillidae</taxon>
        <taxon>Anguilla</taxon>
    </lineage>
</organism>
<dbReference type="EMBL" id="GBXM01024239">
    <property type="protein sequence ID" value="JAH84338.1"/>
    <property type="molecule type" value="Transcribed_RNA"/>
</dbReference>
<reference evidence="1" key="1">
    <citation type="submission" date="2014-11" db="EMBL/GenBank/DDBJ databases">
        <authorList>
            <person name="Amaro Gonzalez C."/>
        </authorList>
    </citation>
    <scope>NUCLEOTIDE SEQUENCE</scope>
</reference>
<evidence type="ECO:0000313" key="1">
    <source>
        <dbReference type="EMBL" id="JAH84338.1"/>
    </source>
</evidence>
<reference evidence="1" key="2">
    <citation type="journal article" date="2015" name="Fish Shellfish Immunol.">
        <title>Early steps in the European eel (Anguilla anguilla)-Vibrio vulnificus interaction in the gills: Role of the RtxA13 toxin.</title>
        <authorList>
            <person name="Callol A."/>
            <person name="Pajuelo D."/>
            <person name="Ebbesson L."/>
            <person name="Teles M."/>
            <person name="MacKenzie S."/>
            <person name="Amaro C."/>
        </authorList>
    </citation>
    <scope>NUCLEOTIDE SEQUENCE</scope>
</reference>
<sequence length="34" mass="4258">MRDVKYIESWCFCIEVVPEYLKHHGPWAQWFYPV</sequence>